<sequence length="468" mass="52704">MTSSATNMSEHKDVPVSVPDPPNQTPHNSADKDSETVSQEPLPATSTQNATAPPNLDEALEELLKHHDVLRAWLDHTRYFDIEHRKRELNYVKLKELEAERAKVLQEIHGSNLSEVLTPESPISARSTPTSTKSPVRRPGYEQTPIPWKSNPHSNRASTGNMSMTETKAEWPPKGARYFLMKCYPPNNGRKSSSGRDVSNIDHSKREGIWITQKKHEEKLATAFRESRPVFLFFSLNGSRAFQGYARMTSAPNTNLRRPDWIASSDLTTSPPFKVEWLSTHTAEFPFFQHITNAKKGNEKEVEGSYGGEQHSREFKNKTVTEGHDGDEYSEEAGREMVSIMDAVEDNARIVSVGRSSRQAHLPPANSNMYHKERENRSYPDGLRHPSQSPRRGALLRNSGPRHRARPVPRLGFQNPWDDNHPEETGLRGSRWGQRGHSPSPQYSSPACGRCEEGDLLGFSDNDTSGRV</sequence>
<feature type="compositionally biased region" description="Polar residues" evidence="1">
    <location>
        <begin position="124"/>
        <end position="134"/>
    </location>
</feature>
<dbReference type="AlphaFoldDB" id="A0A179G8J7"/>
<evidence type="ECO:0000259" key="2">
    <source>
        <dbReference type="PROSITE" id="PS50882"/>
    </source>
</evidence>
<feature type="region of interest" description="Disordered" evidence="1">
    <location>
        <begin position="1"/>
        <end position="53"/>
    </location>
</feature>
<evidence type="ECO:0000256" key="1">
    <source>
        <dbReference type="SAM" id="MobiDB-lite"/>
    </source>
</evidence>
<feature type="region of interest" description="Disordered" evidence="1">
    <location>
        <begin position="301"/>
        <end position="331"/>
    </location>
</feature>
<dbReference type="GO" id="GO:0000398">
    <property type="term" value="P:mRNA splicing, via spliceosome"/>
    <property type="evidence" value="ECO:0007669"/>
    <property type="project" value="TreeGrafter"/>
</dbReference>
<dbReference type="GO" id="GO:0048024">
    <property type="term" value="P:regulation of mRNA splicing, via spliceosome"/>
    <property type="evidence" value="ECO:0007669"/>
    <property type="project" value="TreeGrafter"/>
</dbReference>
<dbReference type="Pfam" id="PF04146">
    <property type="entry name" value="YTH"/>
    <property type="match status" value="1"/>
</dbReference>
<feature type="compositionally biased region" description="Polar residues" evidence="1">
    <location>
        <begin position="36"/>
        <end position="52"/>
    </location>
</feature>
<keyword evidence="4" id="KW-1185">Reference proteome</keyword>
<feature type="region of interest" description="Disordered" evidence="1">
    <location>
        <begin position="116"/>
        <end position="162"/>
    </location>
</feature>
<dbReference type="GO" id="GO:0005654">
    <property type="term" value="C:nucleoplasm"/>
    <property type="evidence" value="ECO:0007669"/>
    <property type="project" value="TreeGrafter"/>
</dbReference>
<dbReference type="CDD" id="cd21134">
    <property type="entry name" value="YTH"/>
    <property type="match status" value="1"/>
</dbReference>
<dbReference type="PANTHER" id="PTHR12357">
    <property type="entry name" value="YTH YT521-B HOMOLOGY DOMAIN-CONTAINING"/>
    <property type="match status" value="1"/>
</dbReference>
<comment type="caution">
    <text evidence="3">The sequence shown here is derived from an EMBL/GenBank/DDBJ whole genome shotgun (WGS) entry which is preliminary data.</text>
</comment>
<proteinExistence type="predicted"/>
<dbReference type="PANTHER" id="PTHR12357:SF3">
    <property type="entry name" value="YTH DOMAIN-CONTAINING PROTEIN 1"/>
    <property type="match status" value="1"/>
</dbReference>
<evidence type="ECO:0000313" key="3">
    <source>
        <dbReference type="EMBL" id="OAQ74132.1"/>
    </source>
</evidence>
<dbReference type="InterPro" id="IPR007275">
    <property type="entry name" value="YTH_domain"/>
</dbReference>
<dbReference type="PROSITE" id="PS50882">
    <property type="entry name" value="YTH"/>
    <property type="match status" value="1"/>
</dbReference>
<accession>A0A179G8J7</accession>
<gene>
    <name evidence="3" type="ORF">VFPPC_01701</name>
</gene>
<feature type="compositionally biased region" description="Basic and acidic residues" evidence="1">
    <location>
        <begin position="310"/>
        <end position="331"/>
    </location>
</feature>
<feature type="compositionally biased region" description="Polar residues" evidence="1">
    <location>
        <begin position="151"/>
        <end position="162"/>
    </location>
</feature>
<dbReference type="KEGG" id="pchm:VFPPC_01701"/>
<dbReference type="RefSeq" id="XP_018150215.1">
    <property type="nucleotide sequence ID" value="XM_018281478.1"/>
</dbReference>
<feature type="domain" description="YTH" evidence="2">
    <location>
        <begin position="188"/>
        <end position="322"/>
    </location>
</feature>
<protein>
    <submittedName>
        <fullName evidence="3">DNA replication factor Dna2</fullName>
    </submittedName>
</protein>
<organism evidence="3 4">
    <name type="scientific">Pochonia chlamydosporia 170</name>
    <dbReference type="NCBI Taxonomy" id="1380566"/>
    <lineage>
        <taxon>Eukaryota</taxon>
        <taxon>Fungi</taxon>
        <taxon>Dikarya</taxon>
        <taxon>Ascomycota</taxon>
        <taxon>Pezizomycotina</taxon>
        <taxon>Sordariomycetes</taxon>
        <taxon>Hypocreomycetidae</taxon>
        <taxon>Hypocreales</taxon>
        <taxon>Clavicipitaceae</taxon>
        <taxon>Pochonia</taxon>
    </lineage>
</organism>
<dbReference type="STRING" id="1380566.A0A179G8J7"/>
<dbReference type="EMBL" id="LSBJ02000001">
    <property type="protein sequence ID" value="OAQ74132.1"/>
    <property type="molecule type" value="Genomic_DNA"/>
</dbReference>
<name>A0A179G8J7_METCM</name>
<feature type="compositionally biased region" description="Polar residues" evidence="1">
    <location>
        <begin position="354"/>
        <end position="369"/>
    </location>
</feature>
<dbReference type="Proteomes" id="UP000078397">
    <property type="component" value="Unassembled WGS sequence"/>
</dbReference>
<dbReference type="InterPro" id="IPR045168">
    <property type="entry name" value="YTH_prot"/>
</dbReference>
<dbReference type="GO" id="GO:0003729">
    <property type="term" value="F:mRNA binding"/>
    <property type="evidence" value="ECO:0007669"/>
    <property type="project" value="TreeGrafter"/>
</dbReference>
<evidence type="ECO:0000313" key="4">
    <source>
        <dbReference type="Proteomes" id="UP000078397"/>
    </source>
</evidence>
<feature type="region of interest" description="Disordered" evidence="1">
    <location>
        <begin position="354"/>
        <end position="468"/>
    </location>
</feature>
<feature type="compositionally biased region" description="Basic and acidic residues" evidence="1">
    <location>
        <begin position="370"/>
        <end position="384"/>
    </location>
</feature>
<reference evidence="3 4" key="1">
    <citation type="journal article" date="2016" name="PLoS Pathog.">
        <title>Biosynthesis of antibiotic leucinostatins in bio-control fungus Purpureocillium lilacinum and their inhibition on phytophthora revealed by genome mining.</title>
        <authorList>
            <person name="Wang G."/>
            <person name="Liu Z."/>
            <person name="Lin R."/>
            <person name="Li E."/>
            <person name="Mao Z."/>
            <person name="Ling J."/>
            <person name="Yang Y."/>
            <person name="Yin W.B."/>
            <person name="Xie B."/>
        </authorList>
    </citation>
    <scope>NUCLEOTIDE SEQUENCE [LARGE SCALE GENOMIC DNA]</scope>
    <source>
        <strain evidence="3">170</strain>
    </source>
</reference>
<dbReference type="OrthoDB" id="6103986at2759"/>
<dbReference type="GO" id="GO:1990247">
    <property type="term" value="F:N6-methyladenosine-containing RNA reader activity"/>
    <property type="evidence" value="ECO:0007669"/>
    <property type="project" value="TreeGrafter"/>
</dbReference>
<dbReference type="GeneID" id="28845472"/>
<dbReference type="Gene3D" id="3.10.590.10">
    <property type="entry name" value="ph1033 like domains"/>
    <property type="match status" value="1"/>
</dbReference>